<sequence length="119" mass="13929">MSRHTNISRGQHGWTVRIVRNGVEHSKHFRFSDGGIRKSLAKAIQWRDELITELGERRWRKGPRTKACNNSSGTTGVSKNVYGRWVATWQEEGKQRFKTFRTKREAIAHRKEQLARLLD</sequence>
<proteinExistence type="predicted"/>
<reference evidence="1 2" key="1">
    <citation type="journal article" date="2022" name="Syst. Appl. Microbiol.">
        <title>Rhodopirellula aestuarii sp. nov., a novel member of the genus Rhodopirellula isolated from brackish sediments collected in the Tagus River estuary, Portugal.</title>
        <authorList>
            <person name="Vitorino I.R."/>
            <person name="Klimek D."/>
            <person name="Calusinska M."/>
            <person name="Lobo-da-Cunha A."/>
            <person name="Vasconcelos V."/>
            <person name="Lage O.M."/>
        </authorList>
    </citation>
    <scope>NUCLEOTIDE SEQUENCE [LARGE SCALE GENOMIC DNA]</scope>
    <source>
        <strain evidence="1 2">ICT_H3.1</strain>
    </source>
</reference>
<dbReference type="EMBL" id="JAMQBK010000013">
    <property type="protein sequence ID" value="MCM2369789.1"/>
    <property type="molecule type" value="Genomic_DNA"/>
</dbReference>
<comment type="caution">
    <text evidence="1">The sequence shown here is derived from an EMBL/GenBank/DDBJ whole genome shotgun (WGS) entry which is preliminary data.</text>
</comment>
<evidence type="ECO:0000313" key="1">
    <source>
        <dbReference type="EMBL" id="MCM2369789.1"/>
    </source>
</evidence>
<dbReference type="RefSeq" id="WP_250927459.1">
    <property type="nucleotide sequence ID" value="NZ_JAMQBK010000013.1"/>
</dbReference>
<accession>A0ABT0TZH8</accession>
<keyword evidence="2" id="KW-1185">Reference proteome</keyword>
<protein>
    <submittedName>
        <fullName evidence="1">Uncharacterized protein</fullName>
    </submittedName>
</protein>
<evidence type="ECO:0000313" key="2">
    <source>
        <dbReference type="Proteomes" id="UP001202961"/>
    </source>
</evidence>
<name>A0ABT0TZH8_9BACT</name>
<organism evidence="1 2">
    <name type="scientific">Aporhodopirellula aestuarii</name>
    <dbReference type="NCBI Taxonomy" id="2950107"/>
    <lineage>
        <taxon>Bacteria</taxon>
        <taxon>Pseudomonadati</taxon>
        <taxon>Planctomycetota</taxon>
        <taxon>Planctomycetia</taxon>
        <taxon>Pirellulales</taxon>
        <taxon>Pirellulaceae</taxon>
        <taxon>Aporhodopirellula</taxon>
    </lineage>
</organism>
<dbReference type="Proteomes" id="UP001202961">
    <property type="component" value="Unassembled WGS sequence"/>
</dbReference>
<gene>
    <name evidence="1" type="ORF">NB063_04055</name>
</gene>